<proteinExistence type="predicted"/>
<dbReference type="Proteomes" id="UP000612055">
    <property type="component" value="Unassembled WGS sequence"/>
</dbReference>
<evidence type="ECO:0000259" key="2">
    <source>
        <dbReference type="PROSITE" id="PS50090"/>
    </source>
</evidence>
<evidence type="ECO:0000256" key="1">
    <source>
        <dbReference type="SAM" id="MobiDB-lite"/>
    </source>
</evidence>
<dbReference type="CDD" id="cd00167">
    <property type="entry name" value="SANT"/>
    <property type="match status" value="1"/>
</dbReference>
<evidence type="ECO:0000313" key="5">
    <source>
        <dbReference type="EMBL" id="KAG2495612.1"/>
    </source>
</evidence>
<keyword evidence="6" id="KW-1185">Reference proteome</keyword>
<dbReference type="PROSITE" id="PS50206">
    <property type="entry name" value="RHODANESE_3"/>
    <property type="match status" value="1"/>
</dbReference>
<feature type="compositionally biased region" description="Gly residues" evidence="1">
    <location>
        <begin position="305"/>
        <end position="319"/>
    </location>
</feature>
<protein>
    <submittedName>
        <fullName evidence="5">Uncharacterized protein</fullName>
    </submittedName>
</protein>
<dbReference type="SUPFAM" id="SSF46689">
    <property type="entry name" value="Homeodomain-like"/>
    <property type="match status" value="1"/>
</dbReference>
<evidence type="ECO:0000259" key="4">
    <source>
        <dbReference type="PROSITE" id="PS51294"/>
    </source>
</evidence>
<feature type="region of interest" description="Disordered" evidence="1">
    <location>
        <begin position="583"/>
        <end position="634"/>
    </location>
</feature>
<feature type="region of interest" description="Disordered" evidence="1">
    <location>
        <begin position="254"/>
        <end position="319"/>
    </location>
</feature>
<accession>A0A836C175</accession>
<dbReference type="InterPro" id="IPR001005">
    <property type="entry name" value="SANT/Myb"/>
</dbReference>
<dbReference type="OrthoDB" id="552847at2759"/>
<feature type="compositionally biased region" description="Low complexity" evidence="1">
    <location>
        <begin position="286"/>
        <end position="304"/>
    </location>
</feature>
<evidence type="ECO:0000313" key="6">
    <source>
        <dbReference type="Proteomes" id="UP000612055"/>
    </source>
</evidence>
<dbReference type="PROSITE" id="PS50090">
    <property type="entry name" value="MYB_LIKE"/>
    <property type="match status" value="1"/>
</dbReference>
<dbReference type="SMART" id="SM00717">
    <property type="entry name" value="SANT"/>
    <property type="match status" value="1"/>
</dbReference>
<feature type="domain" description="Myb-like" evidence="2">
    <location>
        <begin position="10"/>
        <end position="60"/>
    </location>
</feature>
<dbReference type="PROSITE" id="PS51294">
    <property type="entry name" value="HTH_MYB"/>
    <property type="match status" value="1"/>
</dbReference>
<dbReference type="InterPro" id="IPR009057">
    <property type="entry name" value="Homeodomain-like_sf"/>
</dbReference>
<name>A0A836C175_9CHLO</name>
<comment type="caution">
    <text evidence="5">The sequence shown here is derived from an EMBL/GenBank/DDBJ whole genome shotgun (WGS) entry which is preliminary data.</text>
</comment>
<dbReference type="Gene3D" id="1.10.10.60">
    <property type="entry name" value="Homeodomain-like"/>
    <property type="match status" value="1"/>
</dbReference>
<feature type="region of interest" description="Disordered" evidence="1">
    <location>
        <begin position="487"/>
        <end position="571"/>
    </location>
</feature>
<sequence length="720" mass="73545">MDAGSPGAAARRNRSVAWTANEEANVLRLHVLLGPRWSEIAQNLSGRTAIQVKSLWYGKLRAKSFRRRSLLGLYVRNLAALKEGAADSAAARNEAYELALKQHAATAAAISEAVGAAVDTDGGDIGEGSDDVGGSNLDDGAGLLCGGPRSTGAAEGFMATERAGAGDGGERRMGGEARAVGAAEWLLGPAMVPVPPGLLLQQQQQPFSWQQEQQQQTPSLPPLLKVEACNSAGLGSVPDMQQHWRQSTEGWAAAGAGFEPQPPSRAGGAAAAGGSAGTAVPHGRHSLAAAAPHSPAATRAIDGGPAWGPPGGQRGGGGSAVGAASAAACDGGSGWAADAFAMLTDDADVNVGMQDDGIDGWSDDGGATEALVDNLLLGGAAPMSLLLPSSTGLLQGDRRMERASVAAPSFAQNGWQASPPQLGQPPHQPLAFPASVDRALDAAGGRGMQRWPEGVPTGRASEPGLGRFPTPPRVGALAGNGSHLFDGAAGPSHHGMSSYRRSQPPAQPMRYSADGRDAWVSPPVPASKGRTQLGVADLSSWHSPAGGDAWAPRRNDDAPPQAGGRHLGDARTAAGVDTLNAGSLRGGAAMRSSGASPPRLQPPPDGGARYSRATPPRPAHELEGRGGASPEAGGFPAALRSWGLRELCFPEAWMPPAGPHWRYTAPPVPAGRAALPETAAAGDHKESPLEELFYRAGIPPPPEEGLARQLRHLNGTPACR</sequence>
<feature type="domain" description="HTH myb-type" evidence="4">
    <location>
        <begin position="14"/>
        <end position="64"/>
    </location>
</feature>
<feature type="region of interest" description="Disordered" evidence="1">
    <location>
        <begin position="446"/>
        <end position="467"/>
    </location>
</feature>
<dbReference type="Pfam" id="PF00249">
    <property type="entry name" value="Myb_DNA-binding"/>
    <property type="match status" value="1"/>
</dbReference>
<dbReference type="EMBL" id="JAEHOE010000023">
    <property type="protein sequence ID" value="KAG2495612.1"/>
    <property type="molecule type" value="Genomic_DNA"/>
</dbReference>
<reference evidence="5" key="1">
    <citation type="journal article" date="2020" name="bioRxiv">
        <title>Comparative genomics of Chlamydomonas.</title>
        <authorList>
            <person name="Craig R.J."/>
            <person name="Hasan A.R."/>
            <person name="Ness R.W."/>
            <person name="Keightley P.D."/>
        </authorList>
    </citation>
    <scope>NUCLEOTIDE SEQUENCE</scope>
    <source>
        <strain evidence="5">CCAP 11/70</strain>
    </source>
</reference>
<evidence type="ECO:0000259" key="3">
    <source>
        <dbReference type="PROSITE" id="PS50206"/>
    </source>
</evidence>
<feature type="domain" description="Rhodanese" evidence="3">
    <location>
        <begin position="329"/>
        <end position="370"/>
    </location>
</feature>
<dbReference type="InterPro" id="IPR017930">
    <property type="entry name" value="Myb_dom"/>
</dbReference>
<dbReference type="InterPro" id="IPR001763">
    <property type="entry name" value="Rhodanese-like_dom"/>
</dbReference>
<gene>
    <name evidence="5" type="ORF">HYH03_006212</name>
</gene>
<dbReference type="AlphaFoldDB" id="A0A836C175"/>
<organism evidence="5 6">
    <name type="scientific">Edaphochlamys debaryana</name>
    <dbReference type="NCBI Taxonomy" id="47281"/>
    <lineage>
        <taxon>Eukaryota</taxon>
        <taxon>Viridiplantae</taxon>
        <taxon>Chlorophyta</taxon>
        <taxon>core chlorophytes</taxon>
        <taxon>Chlorophyceae</taxon>
        <taxon>CS clade</taxon>
        <taxon>Chlamydomonadales</taxon>
        <taxon>Chlamydomonadales incertae sedis</taxon>
        <taxon>Edaphochlamys</taxon>
    </lineage>
</organism>